<dbReference type="EMBL" id="KV419409">
    <property type="protein sequence ID" value="KZS92826.1"/>
    <property type="molecule type" value="Genomic_DNA"/>
</dbReference>
<dbReference type="SMART" id="SM00256">
    <property type="entry name" value="FBOX"/>
    <property type="match status" value="1"/>
</dbReference>
<dbReference type="PROSITE" id="PS50181">
    <property type="entry name" value="FBOX"/>
    <property type="match status" value="1"/>
</dbReference>
<dbReference type="CDD" id="cd09917">
    <property type="entry name" value="F-box_SF"/>
    <property type="match status" value="1"/>
</dbReference>
<gene>
    <name evidence="2" type="ORF">SISNIDRAFT_455450</name>
</gene>
<dbReference type="Pfam" id="PF00646">
    <property type="entry name" value="F-box"/>
    <property type="match status" value="1"/>
</dbReference>
<reference evidence="2 3" key="1">
    <citation type="journal article" date="2016" name="Mol. Biol. Evol.">
        <title>Comparative Genomics of Early-Diverging Mushroom-Forming Fungi Provides Insights into the Origins of Lignocellulose Decay Capabilities.</title>
        <authorList>
            <person name="Nagy L.G."/>
            <person name="Riley R."/>
            <person name="Tritt A."/>
            <person name="Adam C."/>
            <person name="Daum C."/>
            <person name="Floudas D."/>
            <person name="Sun H."/>
            <person name="Yadav J.S."/>
            <person name="Pangilinan J."/>
            <person name="Larsson K.H."/>
            <person name="Matsuura K."/>
            <person name="Barry K."/>
            <person name="Labutti K."/>
            <person name="Kuo R."/>
            <person name="Ohm R.A."/>
            <person name="Bhattacharya S.S."/>
            <person name="Shirouzu T."/>
            <person name="Yoshinaga Y."/>
            <person name="Martin F.M."/>
            <person name="Grigoriev I.V."/>
            <person name="Hibbett D.S."/>
        </authorList>
    </citation>
    <scope>NUCLEOTIDE SEQUENCE [LARGE SCALE GENOMIC DNA]</scope>
    <source>
        <strain evidence="2 3">HHB9708</strain>
    </source>
</reference>
<name>A0A164U174_9AGAM</name>
<dbReference type="Proteomes" id="UP000076722">
    <property type="component" value="Unassembled WGS sequence"/>
</dbReference>
<keyword evidence="3" id="KW-1185">Reference proteome</keyword>
<evidence type="ECO:0000313" key="2">
    <source>
        <dbReference type="EMBL" id="KZS92826.1"/>
    </source>
</evidence>
<proteinExistence type="predicted"/>
<dbReference type="InterPro" id="IPR001810">
    <property type="entry name" value="F-box_dom"/>
</dbReference>
<sequence>MPPEILDLVMQRLCVQDIIHLAQTCSRIRASIRGSKYPLAHAINTSQIISVHLKTIDMMTPMELYDAAAKATALSARMTPDTADHILMPRRRLTFDIKGSPDHFWNRMLLLDNFIFFVLSNLHNDTLWILDLSSGLMRSRDYDSISGLDYQAVAQSNSVLVFLAIYSENSEMTGHSLVVDEFTLDTGRLGYCKTHFVMRCEGMEEIPSVSLEVKGDRVAFIWFGGILVVDWKEKRALELELEFAQYTDYTVIVHACFHPSHNSVIAVYRCGDLYETASIGLPELPPLAEENKIWVNTELNHGVLELQDLDLFRERQSWGKDARLPSTIFRQIGGCDTYDAVIFPPKQPEAEYISAEHLRYSTQTWQGFKIPISSVVQPPIACHGTDEERIAPNGAPFLFIDQNEKCVYTLRLADDYHRETRWVRLSTRSSNLYKEGDDPLDGKALHNCIAGYDTLQGRLVLFVDQRLEVLEY</sequence>
<accession>A0A164U174</accession>
<feature type="domain" description="F-box" evidence="1">
    <location>
        <begin position="1"/>
        <end position="32"/>
    </location>
</feature>
<organism evidence="2 3">
    <name type="scientific">Sistotremastrum niveocremeum HHB9708</name>
    <dbReference type="NCBI Taxonomy" id="1314777"/>
    <lineage>
        <taxon>Eukaryota</taxon>
        <taxon>Fungi</taxon>
        <taxon>Dikarya</taxon>
        <taxon>Basidiomycota</taxon>
        <taxon>Agaricomycotina</taxon>
        <taxon>Agaricomycetes</taxon>
        <taxon>Sistotremastrales</taxon>
        <taxon>Sistotremastraceae</taxon>
        <taxon>Sertulicium</taxon>
        <taxon>Sertulicium niveocremeum</taxon>
    </lineage>
</organism>
<dbReference type="AlphaFoldDB" id="A0A164U174"/>
<protein>
    <recommendedName>
        <fullName evidence="1">F-box domain-containing protein</fullName>
    </recommendedName>
</protein>
<evidence type="ECO:0000313" key="3">
    <source>
        <dbReference type="Proteomes" id="UP000076722"/>
    </source>
</evidence>
<evidence type="ECO:0000259" key="1">
    <source>
        <dbReference type="PROSITE" id="PS50181"/>
    </source>
</evidence>